<evidence type="ECO:0000256" key="1">
    <source>
        <dbReference type="SAM" id="Phobius"/>
    </source>
</evidence>
<accession>A0A384K4X7</accession>
<evidence type="ECO:0000313" key="2">
    <source>
        <dbReference type="EMBL" id="ATZ57879.1"/>
    </source>
</evidence>
<dbReference type="Proteomes" id="UP000001798">
    <property type="component" value="Chromosome 15"/>
</dbReference>
<dbReference type="AlphaFoldDB" id="A0A384K4X7"/>
<keyword evidence="1" id="KW-0812">Transmembrane</keyword>
<protein>
    <submittedName>
        <fullName evidence="2">Uncharacterized protein</fullName>
    </submittedName>
</protein>
<dbReference type="EMBL" id="CP009819">
    <property type="protein sequence ID" value="ATZ57879.1"/>
    <property type="molecule type" value="Genomic_DNA"/>
</dbReference>
<dbReference type="RefSeq" id="XP_024553410.1">
    <property type="nucleotide sequence ID" value="XM_024697595.1"/>
</dbReference>
<keyword evidence="1" id="KW-1133">Transmembrane helix</keyword>
<organism evidence="2 3">
    <name type="scientific">Botryotinia fuckeliana (strain B05.10)</name>
    <name type="common">Noble rot fungus</name>
    <name type="synonym">Botrytis cinerea</name>
    <dbReference type="NCBI Taxonomy" id="332648"/>
    <lineage>
        <taxon>Eukaryota</taxon>
        <taxon>Fungi</taxon>
        <taxon>Dikarya</taxon>
        <taxon>Ascomycota</taxon>
        <taxon>Pezizomycotina</taxon>
        <taxon>Leotiomycetes</taxon>
        <taxon>Helotiales</taxon>
        <taxon>Sclerotiniaceae</taxon>
        <taxon>Botrytis</taxon>
    </lineage>
</organism>
<sequence length="85" mass="9620">MLEESQPFLATEEVRRGKRTKSVIINIAAHLLIVCLYTIASLTFINHKIKSCWRPMTGTHRVTTIPPFPSPSIIYTNLLLNVKAD</sequence>
<keyword evidence="3" id="KW-1185">Reference proteome</keyword>
<dbReference type="VEuPathDB" id="FungiDB:Bcin15g04000"/>
<feature type="transmembrane region" description="Helical" evidence="1">
    <location>
        <begin position="23"/>
        <end position="45"/>
    </location>
</feature>
<name>A0A384K4X7_BOTFB</name>
<dbReference type="OrthoDB" id="3687641at2759"/>
<evidence type="ECO:0000313" key="3">
    <source>
        <dbReference type="Proteomes" id="UP000001798"/>
    </source>
</evidence>
<reference evidence="2 3" key="2">
    <citation type="journal article" date="2012" name="Eukaryot. Cell">
        <title>Genome update of Botrytis cinerea strains B05.10 and T4.</title>
        <authorList>
            <person name="Staats M."/>
            <person name="van Kan J.A."/>
        </authorList>
    </citation>
    <scope>NUCLEOTIDE SEQUENCE [LARGE SCALE GENOMIC DNA]</scope>
    <source>
        <strain evidence="2 3">B05.10</strain>
    </source>
</reference>
<dbReference type="GeneID" id="36394941"/>
<reference evidence="2 3" key="1">
    <citation type="journal article" date="2011" name="PLoS Genet.">
        <title>Genomic analysis of the necrotrophic fungal pathogens Sclerotinia sclerotiorum and Botrytis cinerea.</title>
        <authorList>
            <person name="Amselem J."/>
            <person name="Cuomo C.A."/>
            <person name="van Kan J.A."/>
            <person name="Viaud M."/>
            <person name="Benito E.P."/>
            <person name="Couloux A."/>
            <person name="Coutinho P.M."/>
            <person name="de Vries R.P."/>
            <person name="Dyer P.S."/>
            <person name="Fillinger S."/>
            <person name="Fournier E."/>
            <person name="Gout L."/>
            <person name="Hahn M."/>
            <person name="Kohn L."/>
            <person name="Lapalu N."/>
            <person name="Plummer K.M."/>
            <person name="Pradier J.M."/>
            <person name="Quevillon E."/>
            <person name="Sharon A."/>
            <person name="Simon A."/>
            <person name="ten Have A."/>
            <person name="Tudzynski B."/>
            <person name="Tudzynski P."/>
            <person name="Wincker P."/>
            <person name="Andrew M."/>
            <person name="Anthouard V."/>
            <person name="Beever R.E."/>
            <person name="Beffa R."/>
            <person name="Benoit I."/>
            <person name="Bouzid O."/>
            <person name="Brault B."/>
            <person name="Chen Z."/>
            <person name="Choquer M."/>
            <person name="Collemare J."/>
            <person name="Cotton P."/>
            <person name="Danchin E.G."/>
            <person name="Da Silva C."/>
            <person name="Gautier A."/>
            <person name="Giraud C."/>
            <person name="Giraud T."/>
            <person name="Gonzalez C."/>
            <person name="Grossetete S."/>
            <person name="Guldener U."/>
            <person name="Henrissat B."/>
            <person name="Howlett B.J."/>
            <person name="Kodira C."/>
            <person name="Kretschmer M."/>
            <person name="Lappartient A."/>
            <person name="Leroch M."/>
            <person name="Levis C."/>
            <person name="Mauceli E."/>
            <person name="Neuveglise C."/>
            <person name="Oeser B."/>
            <person name="Pearson M."/>
            <person name="Poulain J."/>
            <person name="Poussereau N."/>
            <person name="Quesneville H."/>
            <person name="Rascle C."/>
            <person name="Schumacher J."/>
            <person name="Segurens B."/>
            <person name="Sexton A."/>
            <person name="Silva E."/>
            <person name="Sirven C."/>
            <person name="Soanes D.M."/>
            <person name="Talbot N.J."/>
            <person name="Templeton M."/>
            <person name="Yandava C."/>
            <person name="Yarden O."/>
            <person name="Zeng Q."/>
            <person name="Rollins J.A."/>
            <person name="Lebrun M.H."/>
            <person name="Dickman M."/>
        </authorList>
    </citation>
    <scope>NUCLEOTIDE SEQUENCE [LARGE SCALE GENOMIC DNA]</scope>
    <source>
        <strain evidence="2 3">B05.10</strain>
    </source>
</reference>
<reference evidence="2 3" key="3">
    <citation type="journal article" date="2017" name="Mol. Plant Pathol.">
        <title>A gapless genome sequence of the fungus Botrytis cinerea.</title>
        <authorList>
            <person name="Van Kan J.A."/>
            <person name="Stassen J.H."/>
            <person name="Mosbach A."/>
            <person name="Van Der Lee T.A."/>
            <person name="Faino L."/>
            <person name="Farmer A.D."/>
            <person name="Papasotiriou D.G."/>
            <person name="Zhou S."/>
            <person name="Seidl M.F."/>
            <person name="Cottam E."/>
            <person name="Edel D."/>
            <person name="Hahn M."/>
            <person name="Schwartz D.C."/>
            <person name="Dietrich R.A."/>
            <person name="Widdison S."/>
            <person name="Scalliet G."/>
        </authorList>
    </citation>
    <scope>NUCLEOTIDE SEQUENCE [LARGE SCALE GENOMIC DNA]</scope>
    <source>
        <strain evidence="2 3">B05.10</strain>
    </source>
</reference>
<proteinExistence type="predicted"/>
<keyword evidence="1" id="KW-0472">Membrane</keyword>
<gene>
    <name evidence="2" type="ORF">BCIN_15g04000</name>
</gene>